<evidence type="ECO:0000313" key="2">
    <source>
        <dbReference type="Proteomes" id="UP001183648"/>
    </source>
</evidence>
<dbReference type="SUPFAM" id="SSF54631">
    <property type="entry name" value="CBS-domain pair"/>
    <property type="match status" value="1"/>
</dbReference>
<dbReference type="Proteomes" id="UP001183648">
    <property type="component" value="Unassembled WGS sequence"/>
</dbReference>
<proteinExistence type="predicted"/>
<name>A0ABU2C0F6_9ACTN</name>
<sequence length="149" mass="15302">MTLPTSLPASTGSPSPATAADVAVHHPTVHPPGATVGDVRRFLAGGHVHLALVVDGDGLLLSTLVRADLEGRDDAEAAVHAGTLQGRTVPAELPVDLLPDRMLAVGARRLAVVDEAGLLVGLVCRKRSGEGYCSDEGIRSKRADRPPAG</sequence>
<dbReference type="EMBL" id="JAVDYG010000001">
    <property type="protein sequence ID" value="MDR7364154.1"/>
    <property type="molecule type" value="Genomic_DNA"/>
</dbReference>
<organism evidence="1 2">
    <name type="scientific">Nocardioides marmoribigeumensis</name>
    <dbReference type="NCBI Taxonomy" id="433649"/>
    <lineage>
        <taxon>Bacteria</taxon>
        <taxon>Bacillati</taxon>
        <taxon>Actinomycetota</taxon>
        <taxon>Actinomycetes</taxon>
        <taxon>Propionibacteriales</taxon>
        <taxon>Nocardioidaceae</taxon>
        <taxon>Nocardioides</taxon>
    </lineage>
</organism>
<keyword evidence="2" id="KW-1185">Reference proteome</keyword>
<dbReference type="RefSeq" id="WP_310305458.1">
    <property type="nucleotide sequence ID" value="NZ_BAAAPS010000005.1"/>
</dbReference>
<protein>
    <submittedName>
        <fullName evidence="1">CBS domain-containing protein</fullName>
    </submittedName>
</protein>
<evidence type="ECO:0000313" key="1">
    <source>
        <dbReference type="EMBL" id="MDR7364154.1"/>
    </source>
</evidence>
<accession>A0ABU2C0F6</accession>
<dbReference type="Gene3D" id="3.10.580.10">
    <property type="entry name" value="CBS-domain"/>
    <property type="match status" value="1"/>
</dbReference>
<reference evidence="1 2" key="1">
    <citation type="submission" date="2023-07" db="EMBL/GenBank/DDBJ databases">
        <title>Sequencing the genomes of 1000 actinobacteria strains.</title>
        <authorList>
            <person name="Klenk H.-P."/>
        </authorList>
    </citation>
    <scope>NUCLEOTIDE SEQUENCE [LARGE SCALE GENOMIC DNA]</scope>
    <source>
        <strain evidence="1 2">DSM 19426</strain>
    </source>
</reference>
<comment type="caution">
    <text evidence="1">The sequence shown here is derived from an EMBL/GenBank/DDBJ whole genome shotgun (WGS) entry which is preliminary data.</text>
</comment>
<dbReference type="InterPro" id="IPR046342">
    <property type="entry name" value="CBS_dom_sf"/>
</dbReference>
<gene>
    <name evidence="1" type="ORF">J2S63_003707</name>
</gene>